<dbReference type="SMART" id="SM00338">
    <property type="entry name" value="BRLZ"/>
    <property type="match status" value="1"/>
</dbReference>
<keyword evidence="5" id="KW-0804">Transcription</keyword>
<accession>A0A6C1DYY0</accession>
<name>A0A6C1DYY0_SACPS</name>
<dbReference type="EMBL" id="CP048995">
    <property type="protein sequence ID" value="QID81971.1"/>
    <property type="molecule type" value="Genomic_DNA"/>
</dbReference>
<evidence type="ECO:0000256" key="3">
    <source>
        <dbReference type="ARBA" id="ARBA00023015"/>
    </source>
</evidence>
<dbReference type="InterPro" id="IPR046347">
    <property type="entry name" value="bZIP_sf"/>
</dbReference>
<feature type="compositionally biased region" description="Low complexity" evidence="7">
    <location>
        <begin position="138"/>
        <end position="194"/>
    </location>
</feature>
<evidence type="ECO:0000313" key="10">
    <source>
        <dbReference type="Proteomes" id="UP000501346"/>
    </source>
</evidence>
<feature type="compositionally biased region" description="Polar residues" evidence="7">
    <location>
        <begin position="396"/>
        <end position="405"/>
    </location>
</feature>
<keyword evidence="6" id="KW-0539">Nucleus</keyword>
<dbReference type="Pfam" id="PF00170">
    <property type="entry name" value="bZIP_1"/>
    <property type="match status" value="1"/>
</dbReference>
<dbReference type="OrthoDB" id="295274at2759"/>
<evidence type="ECO:0000256" key="7">
    <source>
        <dbReference type="SAM" id="MobiDB-lite"/>
    </source>
</evidence>
<keyword evidence="10" id="KW-1185">Reference proteome</keyword>
<evidence type="ECO:0000256" key="5">
    <source>
        <dbReference type="ARBA" id="ARBA00023163"/>
    </source>
</evidence>
<keyword evidence="3" id="KW-0805">Transcription regulation</keyword>
<dbReference type="InterPro" id="IPR051027">
    <property type="entry name" value="bZIP_transcription_factors"/>
</dbReference>
<dbReference type="Gene3D" id="1.20.5.170">
    <property type="match status" value="1"/>
</dbReference>
<evidence type="ECO:0000259" key="8">
    <source>
        <dbReference type="PROSITE" id="PS50217"/>
    </source>
</evidence>
<feature type="region of interest" description="Disordered" evidence="7">
    <location>
        <begin position="135"/>
        <end position="204"/>
    </location>
</feature>
<dbReference type="GO" id="GO:0043565">
    <property type="term" value="F:sequence-specific DNA binding"/>
    <property type="evidence" value="ECO:0007669"/>
    <property type="project" value="UniProtKB-ARBA"/>
</dbReference>
<sequence length="648" mass="70203">MSSEERSRQPSTVSTFDLEPNPFEQSFASSKKALSLPGTISHPSLPKEPSRNNSTSTITQHSQRSTHSLNSIPEENGNSTVTDNSNHNDVKKDSPSFLPGQQRPTIISPPILTPGGSKRLPPLLLSPSILYQANSTTNPSQNSHSVSVSNSNPSAIGVSSTSGSLYPNSSSPSGTSLIRQPRNSNVTTSNSGNGFPTNDSQMPGFLLNLSKSGLTPNESNIRTGLTPGILTQSYNYPVLPSINKNTITGSKNVNKSVTVNGSIENHPHVNIMHPTVNGTPLTPGLSSLLNLPSTGVLANPVFKSTPTTNTTDGTVNNSISNSNFSPNTSTKAAVKMDNPAEFNAIEHSAHNHKENENLTTQIENNDQFNNKTRKRKRRMSSTSSTSKASRKNSISRKNSAVTTAPAQKDDVENNKISNNVTLDENEEQERKRKEFLERNRVAASKFRKRKKEYIKKIENDLQFYESEYDDLTQVIGKLCGIIPSSSSNSQFNVNVSTPSSSSSPPSTSLIALLESSISRSDYSSAMSVLSNMKQLICETNFYRRGGKNPRDDMDGQEDSFNKDTNVVKSENAGCPSVNSRPIILDKKYSLNSGANISKSNTTTNNVGNSAQNIINSCYSVTNPLVINANSDTHDTNKHDVLSTLPHNN</sequence>
<evidence type="ECO:0000256" key="6">
    <source>
        <dbReference type="ARBA" id="ARBA00023242"/>
    </source>
</evidence>
<dbReference type="InterPro" id="IPR004827">
    <property type="entry name" value="bZIP"/>
</dbReference>
<protein>
    <submittedName>
        <fullName evidence="9">Transcription factor</fullName>
    </submittedName>
</protein>
<dbReference type="CDD" id="cd14687">
    <property type="entry name" value="bZIP_ATF2"/>
    <property type="match status" value="1"/>
</dbReference>
<dbReference type="GO" id="GO:0001228">
    <property type="term" value="F:DNA-binding transcription activator activity, RNA polymerase II-specific"/>
    <property type="evidence" value="ECO:0007669"/>
    <property type="project" value="UniProtKB-ARBA"/>
</dbReference>
<feature type="compositionally biased region" description="Polar residues" evidence="7">
    <location>
        <begin position="51"/>
        <end position="85"/>
    </location>
</feature>
<reference evidence="9 10" key="1">
    <citation type="journal article" date="2019" name="BMC Genomics">
        <title>Chromosome level assembly and comparative genome analysis confirm lager-brewing yeasts originated from a single hybridization.</title>
        <authorList>
            <person name="Salazar A.N."/>
            <person name="Gorter de Vries A.R."/>
            <person name="van den Broek M."/>
            <person name="Brouwers N."/>
            <person name="de la Torre Cortes P."/>
            <person name="Kuijpers N.G.A."/>
            <person name="Daran J.G."/>
            <person name="Abeel T."/>
        </authorList>
    </citation>
    <scope>NUCLEOTIDE SEQUENCE [LARGE SCALE GENOMIC DNA]</scope>
    <source>
        <strain evidence="9 10">CBS 1483</strain>
    </source>
</reference>
<evidence type="ECO:0000256" key="4">
    <source>
        <dbReference type="ARBA" id="ARBA00023125"/>
    </source>
</evidence>
<dbReference type="FunFam" id="1.20.5.170:FF:000053">
    <property type="entry name" value="BZIP transcription factor AtfA"/>
    <property type="match status" value="1"/>
</dbReference>
<proteinExistence type="inferred from homology"/>
<dbReference type="Proteomes" id="UP000501346">
    <property type="component" value="Chromosome ScXIV"/>
</dbReference>
<feature type="domain" description="BZIP" evidence="8">
    <location>
        <begin position="429"/>
        <end position="478"/>
    </location>
</feature>
<dbReference type="AlphaFoldDB" id="A0A6C1DYY0"/>
<evidence type="ECO:0000256" key="1">
    <source>
        <dbReference type="ARBA" id="ARBA00004123"/>
    </source>
</evidence>
<evidence type="ECO:0000256" key="2">
    <source>
        <dbReference type="ARBA" id="ARBA00007163"/>
    </source>
</evidence>
<dbReference type="Pfam" id="PF11785">
    <property type="entry name" value="Aft1_OSA"/>
    <property type="match status" value="1"/>
</dbReference>
<comment type="similarity">
    <text evidence="2">Belongs to the bZIP family.</text>
</comment>
<feature type="region of interest" description="Disordered" evidence="7">
    <location>
        <begin position="1"/>
        <end position="119"/>
    </location>
</feature>
<dbReference type="InterPro" id="IPR020956">
    <property type="entry name" value="TF_Aft1_OSM"/>
</dbReference>
<keyword evidence="4" id="KW-0238">DNA-binding</keyword>
<dbReference type="GO" id="GO:0005634">
    <property type="term" value="C:nucleus"/>
    <property type="evidence" value="ECO:0007669"/>
    <property type="project" value="UniProtKB-SubCell"/>
</dbReference>
<dbReference type="SUPFAM" id="SSF57959">
    <property type="entry name" value="Leucine zipper domain"/>
    <property type="match status" value="1"/>
</dbReference>
<feature type="region of interest" description="Disordered" evidence="7">
    <location>
        <begin position="353"/>
        <end position="429"/>
    </location>
</feature>
<gene>
    <name evidence="9" type="primary">SKO1_1</name>
    <name evidence="9" type="ORF">GRS66_004371</name>
</gene>
<feature type="compositionally biased region" description="Low complexity" evidence="7">
    <location>
        <begin position="305"/>
        <end position="329"/>
    </location>
</feature>
<feature type="region of interest" description="Disordered" evidence="7">
    <location>
        <begin position="305"/>
        <end position="331"/>
    </location>
</feature>
<evidence type="ECO:0000313" key="9">
    <source>
        <dbReference type="EMBL" id="QID81971.1"/>
    </source>
</evidence>
<comment type="subcellular location">
    <subcellularLocation>
        <location evidence="1">Nucleus</location>
    </subcellularLocation>
</comment>
<dbReference type="PROSITE" id="PS50217">
    <property type="entry name" value="BZIP"/>
    <property type="match status" value="1"/>
</dbReference>
<organism evidence="9 10">
    <name type="scientific">Saccharomyces pastorianus</name>
    <name type="common">Lager yeast</name>
    <name type="synonym">Saccharomyces cerevisiae x Saccharomyces eubayanus</name>
    <dbReference type="NCBI Taxonomy" id="27292"/>
    <lineage>
        <taxon>Eukaryota</taxon>
        <taxon>Fungi</taxon>
        <taxon>Dikarya</taxon>
        <taxon>Ascomycota</taxon>
        <taxon>Saccharomycotina</taxon>
        <taxon>Saccharomycetes</taxon>
        <taxon>Saccharomycetales</taxon>
        <taxon>Saccharomycetaceae</taxon>
        <taxon>Saccharomyces</taxon>
    </lineage>
</organism>
<dbReference type="PANTHER" id="PTHR19304">
    <property type="entry name" value="CYCLIC-AMP RESPONSE ELEMENT BINDING PROTEIN"/>
    <property type="match status" value="1"/>
</dbReference>
<feature type="compositionally biased region" description="Polar residues" evidence="7">
    <location>
        <begin position="357"/>
        <end position="368"/>
    </location>
</feature>